<keyword evidence="2" id="KW-1185">Reference proteome</keyword>
<proteinExistence type="predicted"/>
<name>A0AA48H422_9RHOB</name>
<accession>A0AA48H422</accession>
<dbReference type="RefSeq" id="WP_338275298.1">
    <property type="nucleotide sequence ID" value="NZ_AP027266.1"/>
</dbReference>
<dbReference type="KEGG" id="rmai:MACH21_11390"/>
<dbReference type="Pfam" id="PF07386">
    <property type="entry name" value="DUF1499"/>
    <property type="match status" value="1"/>
</dbReference>
<evidence type="ECO:0000313" key="1">
    <source>
        <dbReference type="EMBL" id="BDW84962.1"/>
    </source>
</evidence>
<organism evidence="1 2">
    <name type="scientific">Roseicyclus marinus</name>
    <dbReference type="NCBI Taxonomy" id="2161673"/>
    <lineage>
        <taxon>Bacteria</taxon>
        <taxon>Pseudomonadati</taxon>
        <taxon>Pseudomonadota</taxon>
        <taxon>Alphaproteobacteria</taxon>
        <taxon>Rhodobacterales</taxon>
        <taxon>Roseobacteraceae</taxon>
        <taxon>Roseicyclus</taxon>
    </lineage>
</organism>
<reference evidence="1 2" key="1">
    <citation type="submission" date="2023-01" db="EMBL/GenBank/DDBJ databases">
        <title>Complete genome sequence of Roseicyclus marinus strain Dej080120_10.</title>
        <authorList>
            <person name="Ueki S."/>
            <person name="Maruyama F."/>
        </authorList>
    </citation>
    <scope>NUCLEOTIDE SEQUENCE [LARGE SCALE GENOMIC DNA]</scope>
    <source>
        <strain evidence="1 2">Dej080120_10</strain>
    </source>
</reference>
<evidence type="ECO:0000313" key="2">
    <source>
        <dbReference type="Proteomes" id="UP001337723"/>
    </source>
</evidence>
<dbReference type="AlphaFoldDB" id="A0AA48H422"/>
<protein>
    <recommendedName>
        <fullName evidence="3">DUF1499 domain-containing protein</fullName>
    </recommendedName>
</protein>
<dbReference type="EMBL" id="AP027266">
    <property type="protein sequence ID" value="BDW84962.1"/>
    <property type="molecule type" value="Genomic_DNA"/>
</dbReference>
<evidence type="ECO:0008006" key="3">
    <source>
        <dbReference type="Google" id="ProtNLM"/>
    </source>
</evidence>
<gene>
    <name evidence="1" type="ORF">MACH21_11390</name>
</gene>
<dbReference type="Proteomes" id="UP001337723">
    <property type="component" value="Chromosome"/>
</dbReference>
<sequence>MRILLILALLTLAGVIGAAVFFRSVSMPPEVWDVDPARVTPPASPNFALLRGAEAPVFDMAPDALGLRIEAIALAEGAERIAGDPALGQMTYVLRSRLMGFPDAVSIRLVPVEGGTRMEIFSRSRFGYSDMGVNGARVARWSAALSGP</sequence>
<dbReference type="InterPro" id="IPR010865">
    <property type="entry name" value="DUF1499"/>
</dbReference>